<dbReference type="InterPro" id="IPR003593">
    <property type="entry name" value="AAA+_ATPase"/>
</dbReference>
<keyword evidence="3" id="KW-1185">Reference proteome</keyword>
<dbReference type="InterPro" id="IPR003959">
    <property type="entry name" value="ATPase_AAA_core"/>
</dbReference>
<dbReference type="Pfam" id="PF22942">
    <property type="entry name" value="DUF7025"/>
    <property type="match status" value="1"/>
</dbReference>
<dbReference type="Pfam" id="PF00004">
    <property type="entry name" value="AAA"/>
    <property type="match status" value="1"/>
</dbReference>
<dbReference type="PANTHER" id="PTHR46411">
    <property type="entry name" value="FAMILY ATPASE, PUTATIVE-RELATED"/>
    <property type="match status" value="1"/>
</dbReference>
<comment type="caution">
    <text evidence="2">The sequence shown here is derived from an EMBL/GenBank/DDBJ whole genome shotgun (WGS) entry which is preliminary data.</text>
</comment>
<dbReference type="PANTHER" id="PTHR46411:SF2">
    <property type="entry name" value="AAA+ ATPASE DOMAIN-CONTAINING PROTEIN"/>
    <property type="match status" value="1"/>
</dbReference>
<evidence type="ECO:0000313" key="2">
    <source>
        <dbReference type="EMBL" id="KAK8012916.1"/>
    </source>
</evidence>
<dbReference type="CDD" id="cd19481">
    <property type="entry name" value="RecA-like_protease"/>
    <property type="match status" value="1"/>
</dbReference>
<dbReference type="EMBL" id="JAQQWI010000015">
    <property type="protein sequence ID" value="KAK8012916.1"/>
    <property type="molecule type" value="Genomic_DNA"/>
</dbReference>
<gene>
    <name evidence="2" type="ORF">PG991_010291</name>
</gene>
<dbReference type="Proteomes" id="UP001396898">
    <property type="component" value="Unassembled WGS sequence"/>
</dbReference>
<dbReference type="SUPFAM" id="SSF52540">
    <property type="entry name" value="P-loop containing nucleoside triphosphate hydrolases"/>
    <property type="match status" value="1"/>
</dbReference>
<evidence type="ECO:0000313" key="3">
    <source>
        <dbReference type="Proteomes" id="UP001396898"/>
    </source>
</evidence>
<protein>
    <submittedName>
        <fullName evidence="2">ATPase family AAA domain-containing protein 3B</fullName>
    </submittedName>
</protein>
<proteinExistence type="predicted"/>
<dbReference type="SMART" id="SM00382">
    <property type="entry name" value="AAA"/>
    <property type="match status" value="1"/>
</dbReference>
<evidence type="ECO:0000259" key="1">
    <source>
        <dbReference type="SMART" id="SM00382"/>
    </source>
</evidence>
<dbReference type="InterPro" id="IPR027417">
    <property type="entry name" value="P-loop_NTPase"/>
</dbReference>
<dbReference type="InterPro" id="IPR054289">
    <property type="entry name" value="DUF7025"/>
</dbReference>
<accession>A0ABR1RI28</accession>
<reference evidence="2 3" key="1">
    <citation type="submission" date="2023-01" db="EMBL/GenBank/DDBJ databases">
        <title>Analysis of 21 Apiospora genomes using comparative genomics revels a genus with tremendous synthesis potential of carbohydrate active enzymes and secondary metabolites.</title>
        <authorList>
            <person name="Sorensen T."/>
        </authorList>
    </citation>
    <scope>NUCLEOTIDE SEQUENCE [LARGE SCALE GENOMIC DNA]</scope>
    <source>
        <strain evidence="2 3">CBS 20057</strain>
    </source>
</reference>
<dbReference type="Gene3D" id="3.40.50.300">
    <property type="entry name" value="P-loop containing nucleotide triphosphate hydrolases"/>
    <property type="match status" value="1"/>
</dbReference>
<feature type="domain" description="AAA+ ATPase" evidence="1">
    <location>
        <begin position="473"/>
        <end position="600"/>
    </location>
</feature>
<organism evidence="2 3">
    <name type="scientific">Apiospora marii</name>
    <dbReference type="NCBI Taxonomy" id="335849"/>
    <lineage>
        <taxon>Eukaryota</taxon>
        <taxon>Fungi</taxon>
        <taxon>Dikarya</taxon>
        <taxon>Ascomycota</taxon>
        <taxon>Pezizomycotina</taxon>
        <taxon>Sordariomycetes</taxon>
        <taxon>Xylariomycetidae</taxon>
        <taxon>Amphisphaeriales</taxon>
        <taxon>Apiosporaceae</taxon>
        <taxon>Apiospora</taxon>
    </lineage>
</organism>
<name>A0ABR1RI28_9PEZI</name>
<sequence length="684" mass="78889">MAPYDNYLDTGIYDFHKVSNPNVPRLTEEAQEGSSVAVPEQKHDHLGFIDVTEHVSRKGDNPVVFKTPTSTSKEPEVAKYSEYPLVLRRKFNVDEKPEVHISSTLEINDSVLKATAAHALRHHPFIDLSSPSIDIPYPFSELFWYRNELYEYADDPARGPLEQEKIKLLKDFIQERIHKTLSRWNVHVPQNRIISSILWTIYRPNTIIMSKSDDTKRCYRIRHAWKTDEGTKISCYYWSYKDGFFGKVLEELLIEPFEGVRKITDLDYVPWEYIPYAEQVATKQSLIARGHRWRSLLSYNHVSYNGLMTQLTPKKRSDGRAFVPPKFLEVHVFINSRIITDQKTFSRYSPQIIRQLDNTSISNASLMNSSTTTDDSSGTGSCVDVFVNVPDNTQFKLSDQQALLCPPTVAGYALQEKLWGHFLVDRIQAIKFDRECFNQLQIDHEVKRIMRSLVTVHETARKRQKDIIFRKGLGRVFLLHGPPGSGKTLTAETLSEYAEKPLYCVTTGQLGTEVRKVEDELIKVFTLSQTWGAVILIDEADVFLARRTVENIDRNAYVSIFLRFLEYYQGIMILTTNRRQDFDEAFASRIHLSLDYKSPNDDQRKAIWRGLFARHYPKEQMDTDMIETLGANYKLNGREIKNLFSTAHAISIAEERKVTLDDLSIIHNMSQASKSQDSSSDKED</sequence>